<evidence type="ECO:0000313" key="3">
    <source>
        <dbReference type="Proteomes" id="UP001057375"/>
    </source>
</evidence>
<dbReference type="EMBL" id="BQXS01002332">
    <property type="protein sequence ID" value="GKT31971.1"/>
    <property type="molecule type" value="Genomic_DNA"/>
</dbReference>
<evidence type="ECO:0000313" key="2">
    <source>
        <dbReference type="EMBL" id="GKT31971.1"/>
    </source>
</evidence>
<gene>
    <name evidence="2" type="ORF">ADUPG1_002149</name>
</gene>
<keyword evidence="1" id="KW-1133">Transmembrane helix</keyword>
<name>A0ABQ5KJ69_9EUKA</name>
<keyword evidence="1" id="KW-0472">Membrane</keyword>
<protein>
    <submittedName>
        <fullName evidence="2">DMT family transporter</fullName>
    </submittedName>
</protein>
<accession>A0ABQ5KJ69</accession>
<sequence>MGISYILFAEASKHVSAVEAILIPVIEPLLNPVWVFLYAGEAPGAYAVLGGAVVLAAVIGRSLAVNKLNARKKAIKGDIAL</sequence>
<reference evidence="2" key="1">
    <citation type="submission" date="2022-03" db="EMBL/GenBank/DDBJ databases">
        <title>Draft genome sequence of Aduncisulcus paluster, a free-living microaerophilic Fornicata.</title>
        <authorList>
            <person name="Yuyama I."/>
            <person name="Kume K."/>
            <person name="Tamura T."/>
            <person name="Inagaki Y."/>
            <person name="Hashimoto T."/>
        </authorList>
    </citation>
    <scope>NUCLEOTIDE SEQUENCE</scope>
    <source>
        <strain evidence="2">NY0171</strain>
    </source>
</reference>
<comment type="caution">
    <text evidence="2">The sequence shown here is derived from an EMBL/GenBank/DDBJ whole genome shotgun (WGS) entry which is preliminary data.</text>
</comment>
<keyword evidence="3" id="KW-1185">Reference proteome</keyword>
<keyword evidence="1" id="KW-0812">Transmembrane</keyword>
<dbReference type="Proteomes" id="UP001057375">
    <property type="component" value="Unassembled WGS sequence"/>
</dbReference>
<feature type="transmembrane region" description="Helical" evidence="1">
    <location>
        <begin position="45"/>
        <end position="64"/>
    </location>
</feature>
<proteinExistence type="predicted"/>
<organism evidence="2 3">
    <name type="scientific">Aduncisulcus paluster</name>
    <dbReference type="NCBI Taxonomy" id="2918883"/>
    <lineage>
        <taxon>Eukaryota</taxon>
        <taxon>Metamonada</taxon>
        <taxon>Carpediemonas-like organisms</taxon>
        <taxon>Aduncisulcus</taxon>
    </lineage>
</organism>
<evidence type="ECO:0000256" key="1">
    <source>
        <dbReference type="SAM" id="Phobius"/>
    </source>
</evidence>
<dbReference type="SUPFAM" id="SSF103481">
    <property type="entry name" value="Multidrug resistance efflux transporter EmrE"/>
    <property type="match status" value="1"/>
</dbReference>
<dbReference type="InterPro" id="IPR037185">
    <property type="entry name" value="EmrE-like"/>
</dbReference>